<name>F8NF53_SERL9</name>
<dbReference type="RefSeq" id="XP_007313057.1">
    <property type="nucleotide sequence ID" value="XM_007312995.1"/>
</dbReference>
<dbReference type="EMBL" id="GL945428">
    <property type="protein sequence ID" value="EGO31173.1"/>
    <property type="molecule type" value="Genomic_DNA"/>
</dbReference>
<dbReference type="AlphaFoldDB" id="F8NF53"/>
<protein>
    <submittedName>
        <fullName evidence="1">Uncharacterized protein</fullName>
    </submittedName>
</protein>
<sequence>MPRWCLRQWSHSNDLRKLYCLRGRVCRAIFHLMHASRLRWLTMSRLIFASHSDPHIQVDTFSFSTGIMWDEDFVCACKV</sequence>
<dbReference type="GeneID" id="18817239"/>
<accession>F8NF53</accession>
<gene>
    <name evidence="1" type="ORF">SERLADRAFT_455922</name>
</gene>
<reference evidence="1" key="1">
    <citation type="submission" date="2011-04" db="EMBL/GenBank/DDBJ databases">
        <title>Evolution of plant cell wall degrading machinery underlies the functional diversity of forest fungi.</title>
        <authorList>
            <consortium name="US DOE Joint Genome Institute (JGI-PGF)"/>
            <person name="Eastwood D.C."/>
            <person name="Floudas D."/>
            <person name="Binder M."/>
            <person name="Majcherczyk A."/>
            <person name="Schneider P."/>
            <person name="Aerts A."/>
            <person name="Asiegbu F.O."/>
            <person name="Baker S.E."/>
            <person name="Barry K."/>
            <person name="Bendiksby M."/>
            <person name="Blumentritt M."/>
            <person name="Coutinho P.M."/>
            <person name="Cullen D."/>
            <person name="Cullen D."/>
            <person name="Gathman A."/>
            <person name="Goodell B."/>
            <person name="Henrissat B."/>
            <person name="Ihrmark K."/>
            <person name="Kauserud H."/>
            <person name="Kohler A."/>
            <person name="LaButti K."/>
            <person name="Lapidus A."/>
            <person name="Lavin J.L."/>
            <person name="Lee Y.-H."/>
            <person name="Lindquist E."/>
            <person name="Lilly W."/>
            <person name="Lucas S."/>
            <person name="Morin E."/>
            <person name="Murat C."/>
            <person name="Oguiza J.A."/>
            <person name="Park J."/>
            <person name="Pisabarro A.G."/>
            <person name="Riley R."/>
            <person name="Rosling A."/>
            <person name="Salamov A."/>
            <person name="Schmidt O."/>
            <person name="Schmutz J."/>
            <person name="Skrede I."/>
            <person name="Stenlid J."/>
            <person name="Wiebenga A."/>
            <person name="Xie X."/>
            <person name="Kues U."/>
            <person name="Hibbett D.S."/>
            <person name="Hoffmeister D."/>
            <person name="Hogberg N."/>
            <person name="Martin F."/>
            <person name="Grigoriev I.V."/>
            <person name="Watkinson S.C."/>
        </authorList>
    </citation>
    <scope>NUCLEOTIDE SEQUENCE</scope>
    <source>
        <strain evidence="1">S7.9</strain>
    </source>
</reference>
<evidence type="ECO:0000313" key="1">
    <source>
        <dbReference type="EMBL" id="EGO31173.1"/>
    </source>
</evidence>
<dbReference type="KEGG" id="sla:SERLADRAFT_455922"/>
<proteinExistence type="predicted"/>
<dbReference type="HOGENOM" id="CLU_2607488_0_0_1"/>
<dbReference type="Proteomes" id="UP000008064">
    <property type="component" value="Unassembled WGS sequence"/>
</dbReference>
<organism>
    <name type="scientific">Serpula lacrymans var. lacrymans (strain S7.9)</name>
    <name type="common">Dry rot fungus</name>
    <dbReference type="NCBI Taxonomy" id="578457"/>
    <lineage>
        <taxon>Eukaryota</taxon>
        <taxon>Fungi</taxon>
        <taxon>Dikarya</taxon>
        <taxon>Basidiomycota</taxon>
        <taxon>Agaricomycotina</taxon>
        <taxon>Agaricomycetes</taxon>
        <taxon>Agaricomycetidae</taxon>
        <taxon>Boletales</taxon>
        <taxon>Coniophorineae</taxon>
        <taxon>Serpulaceae</taxon>
        <taxon>Serpula</taxon>
    </lineage>
</organism>